<evidence type="ECO:0000313" key="18">
    <source>
        <dbReference type="Proteomes" id="UP001597307"/>
    </source>
</evidence>
<evidence type="ECO:0000256" key="2">
    <source>
        <dbReference type="ARBA" id="ARBA00001947"/>
    </source>
</evidence>
<evidence type="ECO:0000256" key="6">
    <source>
        <dbReference type="ARBA" id="ARBA00015611"/>
    </source>
</evidence>
<evidence type="ECO:0000256" key="11">
    <source>
        <dbReference type="ARBA" id="ARBA00022833"/>
    </source>
</evidence>
<dbReference type="Gene3D" id="1.10.390.10">
    <property type="entry name" value="Neutral Protease Domain 2"/>
    <property type="match status" value="1"/>
</dbReference>
<gene>
    <name evidence="17" type="ORF">ACFSFX_16445</name>
</gene>
<comment type="caution">
    <text evidence="17">The sequence shown here is derived from an EMBL/GenBank/DDBJ whole genome shotgun (WGS) entry which is preliminary data.</text>
</comment>
<dbReference type="SUPFAM" id="SSF55486">
    <property type="entry name" value="Metalloproteases ('zincins'), catalytic domain"/>
    <property type="match status" value="1"/>
</dbReference>
<keyword evidence="8" id="KW-0645">Protease</keyword>
<evidence type="ECO:0000256" key="8">
    <source>
        <dbReference type="ARBA" id="ARBA00022670"/>
    </source>
</evidence>
<dbReference type="InterPro" id="IPR042097">
    <property type="entry name" value="Aminopeptidase_N-like_N_sf"/>
</dbReference>
<dbReference type="InterPro" id="IPR014782">
    <property type="entry name" value="Peptidase_M1_dom"/>
</dbReference>
<dbReference type="InterPro" id="IPR045357">
    <property type="entry name" value="Aminopeptidase_N-like_N"/>
</dbReference>
<evidence type="ECO:0000259" key="16">
    <source>
        <dbReference type="Pfam" id="PF17900"/>
    </source>
</evidence>
<dbReference type="PANTHER" id="PTHR45726:SF3">
    <property type="entry name" value="LEUKOTRIENE A-4 HYDROLASE"/>
    <property type="match status" value="1"/>
</dbReference>
<evidence type="ECO:0000259" key="15">
    <source>
        <dbReference type="Pfam" id="PF01433"/>
    </source>
</evidence>
<proteinExistence type="inferred from homology"/>
<evidence type="ECO:0000256" key="5">
    <source>
        <dbReference type="ARBA" id="ARBA00012564"/>
    </source>
</evidence>
<dbReference type="InterPro" id="IPR027268">
    <property type="entry name" value="Peptidase_M4/M1_CTD_sf"/>
</dbReference>
<dbReference type="GO" id="GO:0004177">
    <property type="term" value="F:aminopeptidase activity"/>
    <property type="evidence" value="ECO:0007669"/>
    <property type="project" value="UniProtKB-KW"/>
</dbReference>
<evidence type="ECO:0000256" key="13">
    <source>
        <dbReference type="ARBA" id="ARBA00029811"/>
    </source>
</evidence>
<reference evidence="18" key="1">
    <citation type="journal article" date="2019" name="Int. J. Syst. Evol. Microbiol.">
        <title>The Global Catalogue of Microorganisms (GCM) 10K type strain sequencing project: providing services to taxonomists for standard genome sequencing and annotation.</title>
        <authorList>
            <consortium name="The Broad Institute Genomics Platform"/>
            <consortium name="The Broad Institute Genome Sequencing Center for Infectious Disease"/>
            <person name="Wu L."/>
            <person name="Ma J."/>
        </authorList>
    </citation>
    <scope>NUCLEOTIDE SEQUENCE [LARGE SCALE GENOMIC DNA]</scope>
    <source>
        <strain evidence="18">JCM 11496</strain>
    </source>
</reference>
<keyword evidence="12" id="KW-0482">Metalloprotease</keyword>
<evidence type="ECO:0000256" key="14">
    <source>
        <dbReference type="ARBA" id="ARBA00031533"/>
    </source>
</evidence>
<evidence type="ECO:0000256" key="12">
    <source>
        <dbReference type="ARBA" id="ARBA00023049"/>
    </source>
</evidence>
<accession>A0ABW4QBT2</accession>
<dbReference type="EC" id="3.4.11.2" evidence="5"/>
<dbReference type="Pfam" id="PF17900">
    <property type="entry name" value="Peptidase_M1_N"/>
    <property type="match status" value="1"/>
</dbReference>
<dbReference type="Gene3D" id="2.60.40.1730">
    <property type="entry name" value="tricorn interacting facor f3 domain"/>
    <property type="match status" value="1"/>
</dbReference>
<sequence>MREAIKSIVGRLGDTLDPYTPGHGSADWTAVHYDLDLDYRLASNRLTGRAVVTGRAAGSSSQLLERIELDLAGLKASRVTLSGGQVLRFTTRGSRLIVTPSEPIGGGQEFTLDIKYGGNPKPTRSTWGEVGWEELTDGVLVAGQPTGGPSWFPCNDHPSHKATYRMAVTTDANYRAICNGRLVSHTPKASRGTWVYDQPEPMATYLATVQIGRYQLERSSTTPVPQFTAAPVGLREAARRALTRQHEMVSAFTELFGPYPFDAYTVVVADDVLEIPLEAQSLSILGSNHLTTGWESQRLIAHELSHQWFGNSLTASAWRDIWLHEGFACYAEWLWSERSGSLSTSQRAAEAWRGLAAEPEDLIIGDPGGSDMFDDRVYKRGALALHALRTAAGDELFFGMLRDWTARFRHRNVSTADLIDLANANCSGVPGFDAAAILQPWLYQPELPNLP</sequence>
<dbReference type="InterPro" id="IPR034015">
    <property type="entry name" value="M1_LTA4H"/>
</dbReference>
<keyword evidence="7" id="KW-0963">Cytoplasm</keyword>
<dbReference type="CDD" id="cd09603">
    <property type="entry name" value="M1_APN_like"/>
    <property type="match status" value="1"/>
</dbReference>
<comment type="cofactor">
    <cofactor evidence="2">
        <name>Zn(2+)</name>
        <dbReference type="ChEBI" id="CHEBI:29105"/>
    </cofactor>
</comment>
<dbReference type="PRINTS" id="PR00756">
    <property type="entry name" value="ALADIPTASE"/>
</dbReference>
<dbReference type="PANTHER" id="PTHR45726">
    <property type="entry name" value="LEUKOTRIENE A-4 HYDROLASE"/>
    <property type="match status" value="1"/>
</dbReference>
<dbReference type="Pfam" id="PF01433">
    <property type="entry name" value="Peptidase_M1"/>
    <property type="match status" value="1"/>
</dbReference>
<feature type="domain" description="Aminopeptidase N-like N-terminal" evidence="16">
    <location>
        <begin position="31"/>
        <end position="206"/>
    </location>
</feature>
<keyword evidence="11" id="KW-0862">Zinc</keyword>
<keyword evidence="9" id="KW-0479">Metal-binding</keyword>
<evidence type="ECO:0000256" key="3">
    <source>
        <dbReference type="ARBA" id="ARBA00004496"/>
    </source>
</evidence>
<keyword evidence="10 17" id="KW-0378">Hydrolase</keyword>
<comment type="subcellular location">
    <subcellularLocation>
        <location evidence="3">Cytoplasm</location>
    </subcellularLocation>
</comment>
<dbReference type="InterPro" id="IPR001930">
    <property type="entry name" value="Peptidase_M1"/>
</dbReference>
<name>A0ABW4QBT2_9MICC</name>
<dbReference type="Proteomes" id="UP001597307">
    <property type="component" value="Unassembled WGS sequence"/>
</dbReference>
<evidence type="ECO:0000256" key="4">
    <source>
        <dbReference type="ARBA" id="ARBA00010136"/>
    </source>
</evidence>
<organism evidence="17 18">
    <name type="scientific">Arthrobacter flavus</name>
    <dbReference type="NCBI Taxonomy" id="95172"/>
    <lineage>
        <taxon>Bacteria</taxon>
        <taxon>Bacillati</taxon>
        <taxon>Actinomycetota</taxon>
        <taxon>Actinomycetes</taxon>
        <taxon>Micrococcales</taxon>
        <taxon>Micrococcaceae</taxon>
        <taxon>Arthrobacter</taxon>
    </lineage>
</organism>
<evidence type="ECO:0000313" key="17">
    <source>
        <dbReference type="EMBL" id="MFD1848175.1"/>
    </source>
</evidence>
<evidence type="ECO:0000256" key="10">
    <source>
        <dbReference type="ARBA" id="ARBA00022801"/>
    </source>
</evidence>
<keyword evidence="17" id="KW-0031">Aminopeptidase</keyword>
<keyword evidence="18" id="KW-1185">Reference proteome</keyword>
<dbReference type="RefSeq" id="WP_343881696.1">
    <property type="nucleotide sequence ID" value="NZ_BAAAIJ010000059.1"/>
</dbReference>
<protein>
    <recommendedName>
        <fullName evidence="6">Aminopeptidase N</fullName>
        <ecNumber evidence="5">3.4.11.2</ecNumber>
    </recommendedName>
    <alternativeName>
        <fullName evidence="13">Alanine aminopeptidase</fullName>
    </alternativeName>
    <alternativeName>
        <fullName evidence="14">Lysyl aminopeptidase</fullName>
    </alternativeName>
</protein>
<dbReference type="EMBL" id="JBHUGA010000067">
    <property type="protein sequence ID" value="MFD1848175.1"/>
    <property type="molecule type" value="Genomic_DNA"/>
</dbReference>
<comment type="similarity">
    <text evidence="4">Belongs to the peptidase M1 family.</text>
</comment>
<dbReference type="SUPFAM" id="SSF63737">
    <property type="entry name" value="Leukotriene A4 hydrolase N-terminal domain"/>
    <property type="match status" value="1"/>
</dbReference>
<feature type="domain" description="Peptidase M1 membrane alanine aminopeptidase" evidence="15">
    <location>
        <begin position="244"/>
        <end position="423"/>
    </location>
</feature>
<evidence type="ECO:0000256" key="9">
    <source>
        <dbReference type="ARBA" id="ARBA00022723"/>
    </source>
</evidence>
<comment type="catalytic activity">
    <reaction evidence="1">
        <text>Release of an N-terminal amino acid, Xaa-|-Yaa- from a peptide, amide or arylamide. Xaa is preferably Ala, but may be most amino acids including Pro (slow action). When a terminal hydrophobic residue is followed by a prolyl residue, the two may be released as an intact Xaa-Pro dipeptide.</text>
        <dbReference type="EC" id="3.4.11.2"/>
    </reaction>
</comment>
<evidence type="ECO:0000256" key="7">
    <source>
        <dbReference type="ARBA" id="ARBA00022490"/>
    </source>
</evidence>
<evidence type="ECO:0000256" key="1">
    <source>
        <dbReference type="ARBA" id="ARBA00000098"/>
    </source>
</evidence>